<feature type="compositionally biased region" description="Basic and acidic residues" evidence="3">
    <location>
        <begin position="2589"/>
        <end position="2601"/>
    </location>
</feature>
<dbReference type="GO" id="GO:0090537">
    <property type="term" value="C:CERF complex"/>
    <property type="evidence" value="ECO:0007669"/>
    <property type="project" value="InterPro"/>
</dbReference>
<feature type="compositionally biased region" description="Polar residues" evidence="3">
    <location>
        <begin position="2025"/>
        <end position="2060"/>
    </location>
</feature>
<feature type="compositionally biased region" description="Basic and acidic residues" evidence="3">
    <location>
        <begin position="1881"/>
        <end position="1891"/>
    </location>
</feature>
<dbReference type="GO" id="GO:0006338">
    <property type="term" value="P:chromatin remodeling"/>
    <property type="evidence" value="ECO:0007669"/>
    <property type="project" value="InterPro"/>
</dbReference>
<feature type="compositionally biased region" description="Polar residues" evidence="3">
    <location>
        <begin position="2986"/>
        <end position="3004"/>
    </location>
</feature>
<feature type="compositionally biased region" description="Low complexity" evidence="3">
    <location>
        <begin position="736"/>
        <end position="747"/>
    </location>
</feature>
<feature type="region of interest" description="Disordered" evidence="3">
    <location>
        <begin position="353"/>
        <end position="405"/>
    </location>
</feature>
<evidence type="ECO:0000256" key="2">
    <source>
        <dbReference type="PROSITE-ProRule" id="PRU00035"/>
    </source>
</evidence>
<feature type="compositionally biased region" description="Low complexity" evidence="3">
    <location>
        <begin position="2753"/>
        <end position="2762"/>
    </location>
</feature>
<evidence type="ECO:0000313" key="5">
    <source>
        <dbReference type="EMBL" id="KAA0200000.1"/>
    </source>
</evidence>
<dbReference type="InterPro" id="IPR036427">
    <property type="entry name" value="Bromodomain-like_sf"/>
</dbReference>
<feature type="compositionally biased region" description="Basic and acidic residues" evidence="3">
    <location>
        <begin position="1249"/>
        <end position="1274"/>
    </location>
</feature>
<feature type="compositionally biased region" description="Basic and acidic residues" evidence="3">
    <location>
        <begin position="1406"/>
        <end position="1421"/>
    </location>
</feature>
<feature type="compositionally biased region" description="Basic residues" evidence="3">
    <location>
        <begin position="1545"/>
        <end position="1557"/>
    </location>
</feature>
<feature type="compositionally biased region" description="Polar residues" evidence="3">
    <location>
        <begin position="3014"/>
        <end position="3032"/>
    </location>
</feature>
<feature type="compositionally biased region" description="Low complexity" evidence="3">
    <location>
        <begin position="295"/>
        <end position="307"/>
    </location>
</feature>
<feature type="compositionally biased region" description="Basic residues" evidence="3">
    <location>
        <begin position="996"/>
        <end position="1007"/>
    </location>
</feature>
<dbReference type="SMART" id="SM00297">
    <property type="entry name" value="BROMO"/>
    <property type="match status" value="1"/>
</dbReference>
<feature type="compositionally biased region" description="Basic and acidic residues" evidence="3">
    <location>
        <begin position="2232"/>
        <end position="2247"/>
    </location>
</feature>
<feature type="region of interest" description="Disordered" evidence="3">
    <location>
        <begin position="470"/>
        <end position="790"/>
    </location>
</feature>
<feature type="domain" description="Bromo" evidence="4">
    <location>
        <begin position="854"/>
        <end position="937"/>
    </location>
</feature>
<proteinExistence type="predicted"/>
<dbReference type="PANTHER" id="PTHR47092:SF1">
    <property type="entry name" value="CHROMATIN REMODELING REGULATOR CECR2"/>
    <property type="match status" value="1"/>
</dbReference>
<comment type="caution">
    <text evidence="5">The sequence shown here is derived from an EMBL/GenBank/DDBJ whole genome shotgun (WGS) entry which is preliminary data.</text>
</comment>
<feature type="compositionally biased region" description="Polar residues" evidence="3">
    <location>
        <begin position="279"/>
        <end position="294"/>
    </location>
</feature>
<feature type="region of interest" description="Disordered" evidence="3">
    <location>
        <begin position="2967"/>
        <end position="3044"/>
    </location>
</feature>
<name>A0A6A0H514_HYAAZ</name>
<feature type="compositionally biased region" description="Pro residues" evidence="3">
    <location>
        <begin position="267"/>
        <end position="277"/>
    </location>
</feature>
<evidence type="ECO:0000259" key="4">
    <source>
        <dbReference type="PROSITE" id="PS50014"/>
    </source>
</evidence>
<feature type="compositionally biased region" description="Basic and acidic residues" evidence="3">
    <location>
        <begin position="1316"/>
        <end position="1332"/>
    </location>
</feature>
<feature type="compositionally biased region" description="Acidic residues" evidence="3">
    <location>
        <begin position="1114"/>
        <end position="1128"/>
    </location>
</feature>
<feature type="region of interest" description="Disordered" evidence="3">
    <location>
        <begin position="256"/>
        <end position="307"/>
    </location>
</feature>
<sequence>MSSAMNLHIQSWWELPSVAHFCSLFRAAFDLLHFDIEELEEAILCDGVDGSEESGSGGGGGGLVVELVVRLLQGCMPHVVVTPQTVNEHLMNIFREKCQADWNGLAERFEGCESRLERSLLQTLREDFLPEIPRLFQEKEKLQRKKMLENTPRRTSGRVQKLKEKREEGRFDDHAFPGSPQQSNGVSAATETSSALGSSSLAGGPPYLDGCSEGVEAINRQLDERLRDGLLNGLESNIEIKRETPDFDEVHDDFHDSRRPHYGISSPCPPVSPPPPSGNFASNAEATLPTEGSFSSQPHSPVHPLPLSSPLRLSSPVVDEYDIDNVELDRVQNFKHSYVSSKSYLKCSDLSYRRSSTSSSVDGPPEEIKQIKSPVSSKNESKSKKRKATNSSENSRRKKKADEFTVYEDETRRCDKLLDEIDDEDEEVEIYCPRPGRRRSSFRDQELAIAASLAEHEKELEKQRLEALLKDEQNDDLVQNEALSEGKDAIGPPALEPTGPAAELPASAKEPIKSATADQTSIVSRPRGRPRSKPVSKATENETETNEDDSVGTASSIRDVNSAIQTSLKNVVEDPVSPLRSLQPEDFNLIPVAGKSPSKGLNGLTARKSQRKISTDSDTLPDLENDEEFSTTSADKSQSDSGVGDGSPRGSSSSVPTESVKLIDLNPDEGVQSSNGDSPCSIIEPSPFLSPSSSNASKASSSKSSKMSEQVASPKSSNVLTKASKKSKESHCKATKSSQKSKIQPSKASKKVKKKKKKVSNEYSDDDVDQRTDKIISSSDDIDKPQVYSGRKTNNSLSSLAFSLSPAAAVVPEPIEPPAPSVQPTKKKVKTSHVVLQTDEDLRTGMYKVLEQLRTHPDAWAFLDPVEESIAPNYYAVIRRPMHITKVCCYIVRPMHITKLEERLDKGYYTSLAMFDADFKLMMDNCKLYNGPGSEYTHMAYTLEKVFAKLRAKYLETDVSSDEEIYIDLSYEQNLTSKKRRRSRDEKDNNKAVKATSKKGRKKKVGRKPKDQKLILSSESPKEPETSPKKKVLTPAINKKDAQAEEKSKNKENRTDKTNKPKKKSKKASDLAVDTEGDEAEQPAAHEELVETTTKEITGVTVKATSPPRVVLPIDEDYDDDDDDDYDEPPLLVREDPYPEEEDDDFEYSRNASLASRYSPAKKSESKCFSSELIPTPLFLPKRKPGRPRKDSNTKAAVITQVYHTNRESTNNEASKRSAVTVCKYSDDDRLNNKDSVITDVSSFAASKLDVDMDDGSRDDQNKHRLLDPLEVLKPKQRHYVPPAIIDDDDDDDELEQDVCIYYKNDDYQSSEEERDEAKAKKDYITKRHSELFGEIDDLDEENDRDTSRDYSDHHSQKSSKHGSKKKDKDRKRHKHGEKHHHHHHHHHKSKSKDGKHHHKKKDKKHSSDKENSRKVLKVEEVYDCSEDDPNSRDVIHSPAQLPCDDEVVHGDVCGVYDVDINDEDEAGRVSVDMASSESESSLLKKKKNKHKSKHHSKHHSKHKDGKSKDKEIKSKAKLLKVKGSKAIVEKIKPGKLKSKENKKMSKSNKNGKRKLSQKNVAAIDALSVATEQTLKDITFMLDAPGVARLRQDEEFQEACREVDDVHDDVYQPVEDDREGSMLHLNADALRIEQEYRQRLKMDKVERQKSEKNQRYKTEAAETDISKAPQHKKKKRKKDETEAGVADTENKKKKLKTENEEEERSKKKMKAKSNKVKNDVAEKKDSQTGNVKNDSCLVKSDTELENKKIKPFLDKKSDSDKESLDNGKELFKDIKDGRIKPGAIIKSKDIAKKEGVVKKEPKPPPEAKPKPKPNNPFGKINKQENSKLTTLIAKAKESRVGLVPCSEVGDSPKLSLGSIIVSGDIGTGIKSTHETDDDDKWEPPRDREKWESSPWEGSNWDRPSEREENTPVREEEPVKSEREEAEEVIVCDKQQTPSRSEPREDKTPTIEEMTLPVTPRAPEIKQERATPNLSAWFKAFGAPKSSNNSNNINSGGSSQHGKQGEDDDDVDITELHSHEYPSVASDGSSFSRPESRQSRQTTPVHHQQLQHQRPSSQLHQSPGAGSLTDHMNSSMEQEQDDLDSNSQQLLIGSCSGSLRDPMSSASRASSADRNHRINDSNSNSAVDVVEVVGEDIYNSSKNNVGDDSNDSLRSGDHFNQPMLPSSPKPVCSPEPPLSPEPPMSPEPPISPGKPPETPCIIYFSPRSVFSYYLNFQMEEEEDPYKFEEEELDRAREEAKKLEVERQRKASVSSSGVSDRSPLPSLENSPAAFSEGERSPAINSPVTPGFGGKQFSPVTEKSPNIPSYSPRYDSSISKPYSTYEADKSKYQSNGGLKVGFYKDHSEKSSNEKQDSKSSEHKSSESPLYSPTVPYVSNFYSKSDSAHNKQKSPGRYNSFYPPSIDPSIDKPKTPGYYPSSAPSTPSDKPSPNTLGSDVDKNKPPFNYYNYDPNKPLTDQFKGSGSSHSTPTHNSTPSRSTPSHSCEIVPAIQSRDINNVSHNQIPLHISQQSKHTSSSHNHNLADASRQMKQPGYFATPESNSHGTLSPAGPSPVVASLGLTSPNQMPMSSLPHHQQVTAPPVPPPVQNKPIDHPPPKKRPALDRVLDESNIHSRSLGMRSPIDIMQFPQHPSPNLPANLANLSQIVSRFPDPQLGGFSLSEKDPMLLNLHHERHAPSCPPASHDKMLHSPPIYGSTESAALLGIADHHQPSLLSGRRSQMDIPKGRELESQHPDRPASLAYHHQVSSPLMPPTQSSVGSSSSSLHKHQTQSHGYNLSAQASAQPPPPAAHQKSLESDRPGSRSVPPPPPNVEKSHHYLPPKTMWTSSSLASSLPVSLSSSLASPFNPAAMAQFALAGQKSLSSIPPDRLAQLGMDRAALASLASRSNTNIFPHELLGRSSGHQSHSQMGGGSHGSSSIGSSHGNNGSGSNGTGGNRSSSSVSSSVNTAPSSNVDLTLARSYASLMSGGQSSPLFGRGDGSLTPRTLPGSTSPFLSQSPGLSTSLSMPGAPRTPTPAHQQPHQSLSLGQSNFGSSLPRDPISQSHPSLQIPSLNSIVNSQPQISHLNAAGLASYHSRDSFALMGQGSRGALVGAAGSLVDPAASQQLYEQYLQRQQQEILLRSSHPQLAAQHSMMLQQGFMSAAAAGYPSGYPASLGLRSGPYQGMNRPWL</sequence>
<feature type="compositionally biased region" description="Low complexity" evidence="3">
    <location>
        <begin position="2934"/>
        <end position="2949"/>
    </location>
</feature>
<gene>
    <name evidence="5" type="ORF">HAZT_HAZT001364</name>
</gene>
<dbReference type="GO" id="GO:0003677">
    <property type="term" value="F:DNA binding"/>
    <property type="evidence" value="ECO:0007669"/>
    <property type="project" value="InterPro"/>
</dbReference>
<feature type="compositionally biased region" description="Pro residues" evidence="3">
    <location>
        <begin position="2164"/>
        <end position="2197"/>
    </location>
</feature>
<feature type="compositionally biased region" description="Polar residues" evidence="3">
    <location>
        <begin position="2295"/>
        <end position="2319"/>
    </location>
</feature>
<feature type="region of interest" description="Disordered" evidence="3">
    <location>
        <begin position="1863"/>
        <end position="2197"/>
    </location>
</feature>
<feature type="compositionally biased region" description="Polar residues" evidence="3">
    <location>
        <begin position="2137"/>
        <end position="2146"/>
    </location>
</feature>
<dbReference type="Proteomes" id="UP000711488">
    <property type="component" value="Unassembled WGS sequence"/>
</dbReference>
<feature type="compositionally biased region" description="Basic and acidic residues" evidence="3">
    <location>
        <begin position="2339"/>
        <end position="2362"/>
    </location>
</feature>
<dbReference type="SMART" id="SM00384">
    <property type="entry name" value="AT_hook"/>
    <property type="match status" value="3"/>
</dbReference>
<feature type="compositionally biased region" description="Basic and acidic residues" evidence="3">
    <location>
        <begin position="1940"/>
        <end position="1949"/>
    </location>
</feature>
<keyword evidence="1 2" id="KW-0103">Bromodomain</keyword>
<feature type="region of interest" description="Disordered" evidence="3">
    <location>
        <begin position="1249"/>
        <end position="1439"/>
    </location>
</feature>
<dbReference type="PROSITE" id="PS50014">
    <property type="entry name" value="BROMODOMAIN_2"/>
    <property type="match status" value="1"/>
</dbReference>
<dbReference type="SUPFAM" id="SSF47370">
    <property type="entry name" value="Bromodomain"/>
    <property type="match status" value="1"/>
</dbReference>
<feature type="region of interest" description="Disordered" evidence="3">
    <location>
        <begin position="1639"/>
        <end position="1828"/>
    </location>
</feature>
<feature type="region of interest" description="Disordered" evidence="3">
    <location>
        <begin position="2892"/>
        <end position="2949"/>
    </location>
</feature>
<feature type="compositionally biased region" description="Acidic residues" evidence="3">
    <location>
        <begin position="1334"/>
        <end position="1344"/>
    </location>
</feature>
<evidence type="ECO:0000256" key="1">
    <source>
        <dbReference type="ARBA" id="ARBA00023117"/>
    </source>
</evidence>
<feature type="compositionally biased region" description="Acidic residues" evidence="3">
    <location>
        <begin position="619"/>
        <end position="629"/>
    </location>
</feature>
<dbReference type="Gene3D" id="1.20.920.10">
    <property type="entry name" value="Bromodomain-like"/>
    <property type="match status" value="1"/>
</dbReference>
<feature type="compositionally biased region" description="Low complexity" evidence="3">
    <location>
        <begin position="2896"/>
        <end position="2906"/>
    </location>
</feature>
<feature type="compositionally biased region" description="Low complexity" evidence="3">
    <location>
        <begin position="2250"/>
        <end position="2264"/>
    </location>
</feature>
<feature type="compositionally biased region" description="Polar residues" evidence="3">
    <location>
        <begin position="630"/>
        <end position="641"/>
    </location>
</feature>
<feature type="compositionally biased region" description="Polar residues" evidence="3">
    <location>
        <begin position="2558"/>
        <end position="2567"/>
    </location>
</feature>
<accession>A0A6A0H514</accession>
<feature type="compositionally biased region" description="Basic and acidic residues" evidence="3">
    <location>
        <begin position="1786"/>
        <end position="1809"/>
    </location>
</feature>
<feature type="region of interest" description="Disordered" evidence="3">
    <location>
        <begin position="976"/>
        <end position="1197"/>
    </location>
</feature>
<dbReference type="PRINTS" id="PR00503">
    <property type="entry name" value="BROMODOMAIN"/>
</dbReference>
<feature type="compositionally biased region" description="Basic and acidic residues" evidence="3">
    <location>
        <begin position="1740"/>
        <end position="1779"/>
    </location>
</feature>
<feature type="compositionally biased region" description="Gly residues" evidence="3">
    <location>
        <begin position="2924"/>
        <end position="2933"/>
    </location>
</feature>
<feature type="compositionally biased region" description="Basic residues" evidence="3">
    <location>
        <begin position="1357"/>
        <end position="1405"/>
    </location>
</feature>
<dbReference type="Pfam" id="PF00439">
    <property type="entry name" value="Bromodomain"/>
    <property type="match status" value="1"/>
</dbReference>
<feature type="region of interest" description="Disordered" evidence="3">
    <location>
        <begin position="2745"/>
        <end position="2818"/>
    </location>
</feature>
<feature type="region of interest" description="Disordered" evidence="3">
    <location>
        <begin position="2671"/>
        <end position="2691"/>
    </location>
</feature>
<feature type="compositionally biased region" description="Basic and acidic residues" evidence="3">
    <location>
        <begin position="1716"/>
        <end position="1726"/>
    </location>
</feature>
<feature type="compositionally biased region" description="Acidic residues" evidence="3">
    <location>
        <begin position="2221"/>
        <end position="2231"/>
    </location>
</feature>
<feature type="compositionally biased region" description="Low complexity" evidence="3">
    <location>
        <begin position="187"/>
        <end position="204"/>
    </location>
</feature>
<reference evidence="5" key="1">
    <citation type="submission" date="2014-08" db="EMBL/GenBank/DDBJ databases">
        <authorList>
            <person name="Murali S."/>
            <person name="Richards S."/>
            <person name="Bandaranaike D."/>
            <person name="Bellair M."/>
            <person name="Blankenburg K."/>
            <person name="Chao H."/>
            <person name="Dinh H."/>
            <person name="Doddapaneni H."/>
            <person name="Dugan-Rocha S."/>
            <person name="Elkadiri S."/>
            <person name="Gnanaolivu R."/>
            <person name="Hughes D."/>
            <person name="Lee S."/>
            <person name="Li M."/>
            <person name="Ming W."/>
            <person name="Munidasa M."/>
            <person name="Muniz J."/>
            <person name="Nguyen L."/>
            <person name="Osuji N."/>
            <person name="Pu L.-L."/>
            <person name="Puazo M."/>
            <person name="Skinner E."/>
            <person name="Qu C."/>
            <person name="Quiroz J."/>
            <person name="Raj R."/>
            <person name="Weissenberger G."/>
            <person name="Xin Y."/>
            <person name="Zou X."/>
            <person name="Han Y."/>
            <person name="Worley K."/>
            <person name="Muzny D."/>
            <person name="Gibbs R."/>
        </authorList>
    </citation>
    <scope>NUCLEOTIDE SEQUENCE</scope>
    <source>
        <strain evidence="5">HAZT.00-mixed</strain>
        <tissue evidence="5">Whole organism</tissue>
    </source>
</reference>
<feature type="compositionally biased region" description="Basic and acidic residues" evidence="3">
    <location>
        <begin position="1528"/>
        <end position="1544"/>
    </location>
</feature>
<feature type="compositionally biased region" description="Basic and acidic residues" evidence="3">
    <location>
        <begin position="1639"/>
        <end position="1660"/>
    </location>
</feature>
<feature type="compositionally biased region" description="Low complexity" evidence="3">
    <location>
        <begin position="2461"/>
        <end position="2482"/>
    </location>
</feature>
<dbReference type="PANTHER" id="PTHR47092">
    <property type="entry name" value="CAT EYE SYNDROME CRITICAL REGION PROTEIN 2"/>
    <property type="match status" value="1"/>
</dbReference>
<feature type="compositionally biased region" description="Basic residues" evidence="3">
    <location>
        <begin position="1706"/>
        <end position="1715"/>
    </location>
</feature>
<dbReference type="InterPro" id="IPR029614">
    <property type="entry name" value="CECR2"/>
</dbReference>
<feature type="compositionally biased region" description="Acidic residues" evidence="3">
    <location>
        <begin position="541"/>
        <end position="550"/>
    </location>
</feature>
<feature type="region of interest" description="Disordered" evidence="3">
    <location>
        <begin position="143"/>
        <end position="207"/>
    </location>
</feature>
<dbReference type="InterPro" id="IPR017956">
    <property type="entry name" value="AT_hook_DNA-bd_motif"/>
</dbReference>
<feature type="compositionally biased region" description="Polar residues" evidence="3">
    <location>
        <begin position="552"/>
        <end position="569"/>
    </location>
</feature>
<reference evidence="5" key="2">
    <citation type="journal article" date="2018" name="Environ. Sci. Technol.">
        <title>The Toxicogenome of Hyalella azteca: A Model for Sediment Ecotoxicology and Evolutionary Toxicology.</title>
        <authorList>
            <person name="Poynton H.C."/>
            <person name="Hasenbein S."/>
            <person name="Benoit J.B."/>
            <person name="Sepulveda M.S."/>
            <person name="Poelchau M.F."/>
            <person name="Hughes D.S.T."/>
            <person name="Murali S.C."/>
            <person name="Chen S."/>
            <person name="Glastad K.M."/>
            <person name="Goodisman M.A.D."/>
            <person name="Werren J.H."/>
            <person name="Vineis J.H."/>
            <person name="Bowen J.L."/>
            <person name="Friedrich M."/>
            <person name="Jones J."/>
            <person name="Robertson H.M."/>
            <person name="Feyereisen R."/>
            <person name="Mechler-Hickson A."/>
            <person name="Mathers N."/>
            <person name="Lee C.E."/>
            <person name="Colbourne J.K."/>
            <person name="Biales A."/>
            <person name="Johnston J.S."/>
            <person name="Wellborn G.A."/>
            <person name="Rosendale A.J."/>
            <person name="Cridge A.G."/>
            <person name="Munoz-Torres M.C."/>
            <person name="Bain P.A."/>
            <person name="Manny A.R."/>
            <person name="Major K.M."/>
            <person name="Lambert F.N."/>
            <person name="Vulpe C.D."/>
            <person name="Tuck P."/>
            <person name="Blalock B.J."/>
            <person name="Lin Y.Y."/>
            <person name="Smith M.E."/>
            <person name="Ochoa-Acuna H."/>
            <person name="Chen M.M."/>
            <person name="Childers C.P."/>
            <person name="Qu J."/>
            <person name="Dugan S."/>
            <person name="Lee S.L."/>
            <person name="Chao H."/>
            <person name="Dinh H."/>
            <person name="Han Y."/>
            <person name="Doddapaneni H."/>
            <person name="Worley K.C."/>
            <person name="Muzny D.M."/>
            <person name="Gibbs R.A."/>
            <person name="Richards S."/>
        </authorList>
    </citation>
    <scope>NUCLEOTIDE SEQUENCE</scope>
    <source>
        <strain evidence="5">HAZT.00-mixed</strain>
        <tissue evidence="5">Whole organism</tissue>
    </source>
</reference>
<feature type="region of interest" description="Disordered" evidence="3">
    <location>
        <begin position="2221"/>
        <end position="2601"/>
    </location>
</feature>
<feature type="compositionally biased region" description="Polar residues" evidence="3">
    <location>
        <begin position="2492"/>
        <end position="2519"/>
    </location>
</feature>
<feature type="compositionally biased region" description="Basic and acidic residues" evidence="3">
    <location>
        <begin position="1345"/>
        <end position="1356"/>
    </location>
</feature>
<feature type="compositionally biased region" description="Basic and acidic residues" evidence="3">
    <location>
        <begin position="1038"/>
        <end position="1059"/>
    </location>
</feature>
<feature type="region of interest" description="Disordered" evidence="3">
    <location>
        <begin position="1467"/>
        <end position="1559"/>
    </location>
</feature>
<evidence type="ECO:0000256" key="3">
    <source>
        <dbReference type="SAM" id="MobiDB-lite"/>
    </source>
</evidence>
<feature type="compositionally biased region" description="Low complexity" evidence="3">
    <location>
        <begin position="2913"/>
        <end position="2923"/>
    </location>
</feature>
<feature type="compositionally biased region" description="Basic and acidic residues" evidence="3">
    <location>
        <begin position="143"/>
        <end position="152"/>
    </location>
</feature>
<feature type="compositionally biased region" description="Polar residues" evidence="3">
    <location>
        <begin position="2418"/>
        <end position="2433"/>
    </location>
</feature>
<feature type="compositionally biased region" description="Basic and acidic residues" evidence="3">
    <location>
        <begin position="161"/>
        <end position="175"/>
    </location>
</feature>
<feature type="compositionally biased region" description="Basic residues" evidence="3">
    <location>
        <begin position="1484"/>
        <end position="1506"/>
    </location>
</feature>
<dbReference type="InterPro" id="IPR001487">
    <property type="entry name" value="Bromodomain"/>
</dbReference>
<feature type="compositionally biased region" description="Polar residues" evidence="3">
    <location>
        <begin position="2084"/>
        <end position="2096"/>
    </location>
</feature>
<feature type="compositionally biased region" description="Low complexity" evidence="3">
    <location>
        <begin position="685"/>
        <end position="713"/>
    </location>
</feature>
<organism evidence="5">
    <name type="scientific">Hyalella azteca</name>
    <name type="common">Amphipod</name>
    <dbReference type="NCBI Taxonomy" id="294128"/>
    <lineage>
        <taxon>Eukaryota</taxon>
        <taxon>Metazoa</taxon>
        <taxon>Ecdysozoa</taxon>
        <taxon>Arthropoda</taxon>
        <taxon>Crustacea</taxon>
        <taxon>Multicrustacea</taxon>
        <taxon>Malacostraca</taxon>
        <taxon>Eumalacostraca</taxon>
        <taxon>Peracarida</taxon>
        <taxon>Amphipoda</taxon>
        <taxon>Senticaudata</taxon>
        <taxon>Talitrida</taxon>
        <taxon>Talitroidea</taxon>
        <taxon>Hyalellidae</taxon>
        <taxon>Hyalella</taxon>
    </lineage>
</organism>
<dbReference type="OrthoDB" id="303107at2759"/>
<protein>
    <recommendedName>
        <fullName evidence="4">Bromo domain-containing protein</fullName>
    </recommendedName>
</protein>
<feature type="compositionally biased region" description="Basic and acidic residues" evidence="3">
    <location>
        <begin position="1902"/>
        <end position="1922"/>
    </location>
</feature>
<dbReference type="EMBL" id="JQDR03006587">
    <property type="protein sequence ID" value="KAA0200000.1"/>
    <property type="molecule type" value="Genomic_DNA"/>
</dbReference>
<feature type="compositionally biased region" description="Basic residues" evidence="3">
    <location>
        <begin position="748"/>
        <end position="758"/>
    </location>
</feature>
<reference evidence="5" key="3">
    <citation type="submission" date="2019-06" db="EMBL/GenBank/DDBJ databases">
        <authorList>
            <person name="Poynton C."/>
            <person name="Hasenbein S."/>
            <person name="Benoit J.B."/>
            <person name="Sepulveda M.S."/>
            <person name="Poelchau M.F."/>
            <person name="Murali S.C."/>
            <person name="Chen S."/>
            <person name="Glastad K.M."/>
            <person name="Werren J.H."/>
            <person name="Vineis J.H."/>
            <person name="Bowen J.L."/>
            <person name="Friedrich M."/>
            <person name="Jones J."/>
            <person name="Robertson H.M."/>
            <person name="Feyereisen R."/>
            <person name="Mechler-Hickson A."/>
            <person name="Mathers N."/>
            <person name="Lee C.E."/>
            <person name="Colbourne J.K."/>
            <person name="Biales A."/>
            <person name="Johnston J.S."/>
            <person name="Wellborn G.A."/>
            <person name="Rosendale A.J."/>
            <person name="Cridge A.G."/>
            <person name="Munoz-Torres M.C."/>
            <person name="Bain P.A."/>
            <person name="Manny A.R."/>
            <person name="Major K.M."/>
            <person name="Lambert F.N."/>
            <person name="Vulpe C.D."/>
            <person name="Tuck P."/>
            <person name="Blalock B.J."/>
            <person name="Lin Y.-Y."/>
            <person name="Smith M.E."/>
            <person name="Ochoa-Acuna H."/>
            <person name="Chen M.-J.M."/>
            <person name="Childers C.P."/>
            <person name="Qu J."/>
            <person name="Dugan S."/>
            <person name="Lee S.L."/>
            <person name="Chao H."/>
            <person name="Dinh H."/>
            <person name="Han Y."/>
            <person name="Doddapaneni H."/>
            <person name="Worley K.C."/>
            <person name="Muzny D.M."/>
            <person name="Gibbs R.A."/>
            <person name="Richards S."/>
        </authorList>
    </citation>
    <scope>NUCLEOTIDE SEQUENCE</scope>
    <source>
        <strain evidence="5">HAZT.00-mixed</strain>
        <tissue evidence="5">Whole organism</tissue>
    </source>
</reference>
<feature type="compositionally biased region" description="Acidic residues" evidence="3">
    <location>
        <begin position="1286"/>
        <end position="1297"/>
    </location>
</feature>
<feature type="compositionally biased region" description="Low complexity" evidence="3">
    <location>
        <begin position="1985"/>
        <end position="1997"/>
    </location>
</feature>